<dbReference type="InterPro" id="IPR011006">
    <property type="entry name" value="CheY-like_superfamily"/>
</dbReference>
<dbReference type="InterPro" id="IPR005467">
    <property type="entry name" value="His_kinase_dom"/>
</dbReference>
<keyword evidence="11" id="KW-1133">Transmembrane helix</keyword>
<dbReference type="InterPro" id="IPR003018">
    <property type="entry name" value="GAF"/>
</dbReference>
<keyword evidence="5" id="KW-0808">Transferase</keyword>
<keyword evidence="11" id="KW-0472">Membrane</keyword>
<dbReference type="Gene3D" id="1.10.8.500">
    <property type="entry name" value="HAMP domain in histidine kinase"/>
    <property type="match status" value="1"/>
</dbReference>
<dbReference type="SMART" id="SM00304">
    <property type="entry name" value="HAMP"/>
    <property type="match status" value="1"/>
</dbReference>
<dbReference type="InterPro" id="IPR036890">
    <property type="entry name" value="HATPase_C_sf"/>
</dbReference>
<feature type="coiled-coil region" evidence="9">
    <location>
        <begin position="450"/>
        <end position="533"/>
    </location>
</feature>
<dbReference type="InterPro" id="IPR003660">
    <property type="entry name" value="HAMP_dom"/>
</dbReference>
<evidence type="ECO:0000259" key="12">
    <source>
        <dbReference type="PROSITE" id="PS50109"/>
    </source>
</evidence>
<feature type="domain" description="HAMP" evidence="14">
    <location>
        <begin position="220"/>
        <end position="273"/>
    </location>
</feature>
<dbReference type="EC" id="2.7.13.3" evidence="3"/>
<comment type="catalytic activity">
    <reaction evidence="1">
        <text>ATP + protein L-histidine = ADP + protein N-phospho-L-histidine.</text>
        <dbReference type="EC" id="2.7.13.3"/>
    </reaction>
</comment>
<dbReference type="CDD" id="cd00082">
    <property type="entry name" value="HisKA"/>
    <property type="match status" value="1"/>
</dbReference>
<evidence type="ECO:0000259" key="14">
    <source>
        <dbReference type="PROSITE" id="PS50885"/>
    </source>
</evidence>
<dbReference type="Gene3D" id="3.40.50.2300">
    <property type="match status" value="3"/>
</dbReference>
<evidence type="ECO:0000256" key="10">
    <source>
        <dbReference type="SAM" id="MobiDB-lite"/>
    </source>
</evidence>
<dbReference type="InterPro" id="IPR003661">
    <property type="entry name" value="HisK_dim/P_dom"/>
</dbReference>
<dbReference type="PANTHER" id="PTHR45339">
    <property type="entry name" value="HYBRID SIGNAL TRANSDUCTION HISTIDINE KINASE J"/>
    <property type="match status" value="1"/>
</dbReference>
<protein>
    <recommendedName>
        <fullName evidence="3">histidine kinase</fullName>
        <ecNumber evidence="3">2.7.13.3</ecNumber>
    </recommendedName>
</protein>
<dbReference type="SMART" id="SM00448">
    <property type="entry name" value="REC"/>
    <property type="match status" value="3"/>
</dbReference>
<dbReference type="InterPro" id="IPR003594">
    <property type="entry name" value="HATPase_dom"/>
</dbReference>
<evidence type="ECO:0000313" key="16">
    <source>
        <dbReference type="Proteomes" id="UP000249046"/>
    </source>
</evidence>
<feature type="modified residue" description="4-aspartylphosphate" evidence="8">
    <location>
        <position position="1153"/>
    </location>
</feature>
<dbReference type="InterPro" id="IPR007891">
    <property type="entry name" value="CHASE3"/>
</dbReference>
<dbReference type="SUPFAM" id="SSF47384">
    <property type="entry name" value="Homodimeric domain of signal transducing histidine kinase"/>
    <property type="match status" value="1"/>
</dbReference>
<dbReference type="InterPro" id="IPR029016">
    <property type="entry name" value="GAF-like_dom_sf"/>
</dbReference>
<dbReference type="Pfam" id="PF02518">
    <property type="entry name" value="HATPase_c"/>
    <property type="match status" value="1"/>
</dbReference>
<dbReference type="Pfam" id="PF05227">
    <property type="entry name" value="CHASE3"/>
    <property type="match status" value="1"/>
</dbReference>
<dbReference type="SUPFAM" id="SSF158472">
    <property type="entry name" value="HAMP domain-like"/>
    <property type="match status" value="1"/>
</dbReference>
<dbReference type="InterPro" id="IPR004358">
    <property type="entry name" value="Sig_transdc_His_kin-like_C"/>
</dbReference>
<dbReference type="SUPFAM" id="SSF55781">
    <property type="entry name" value="GAF domain-like"/>
    <property type="match status" value="1"/>
</dbReference>
<dbReference type="SMART" id="SM00387">
    <property type="entry name" value="HATPase_c"/>
    <property type="match status" value="1"/>
</dbReference>
<comment type="subcellular location">
    <subcellularLocation>
        <location evidence="2">Membrane</location>
    </subcellularLocation>
</comment>
<feature type="transmembrane region" description="Helical" evidence="11">
    <location>
        <begin position="195"/>
        <end position="215"/>
    </location>
</feature>
<feature type="transmembrane region" description="Helical" evidence="11">
    <location>
        <begin position="20"/>
        <end position="40"/>
    </location>
</feature>
<dbReference type="CDD" id="cd16922">
    <property type="entry name" value="HATPase_EvgS-ArcB-TorS-like"/>
    <property type="match status" value="1"/>
</dbReference>
<dbReference type="Pfam" id="PF00512">
    <property type="entry name" value="HisKA"/>
    <property type="match status" value="1"/>
</dbReference>
<dbReference type="Gene3D" id="3.30.565.10">
    <property type="entry name" value="Histidine kinase-like ATPase, C-terminal domain"/>
    <property type="match status" value="1"/>
</dbReference>
<feature type="modified residue" description="4-aspartylphosphate" evidence="8">
    <location>
        <position position="893"/>
    </location>
</feature>
<feature type="domain" description="Histidine kinase" evidence="12">
    <location>
        <begin position="554"/>
        <end position="784"/>
    </location>
</feature>
<dbReference type="CDD" id="cd00156">
    <property type="entry name" value="REC"/>
    <property type="match status" value="1"/>
</dbReference>
<evidence type="ECO:0000256" key="2">
    <source>
        <dbReference type="ARBA" id="ARBA00004370"/>
    </source>
</evidence>
<dbReference type="SMART" id="SM00388">
    <property type="entry name" value="HisKA"/>
    <property type="match status" value="1"/>
</dbReference>
<evidence type="ECO:0000256" key="7">
    <source>
        <dbReference type="ARBA" id="ARBA00023012"/>
    </source>
</evidence>
<dbReference type="GO" id="GO:0000155">
    <property type="term" value="F:phosphorelay sensor kinase activity"/>
    <property type="evidence" value="ECO:0007669"/>
    <property type="project" value="InterPro"/>
</dbReference>
<dbReference type="Gene3D" id="1.10.287.130">
    <property type="match status" value="1"/>
</dbReference>
<feature type="domain" description="Response regulatory" evidence="13">
    <location>
        <begin position="966"/>
        <end position="1080"/>
    </location>
</feature>
<evidence type="ECO:0000256" key="5">
    <source>
        <dbReference type="ARBA" id="ARBA00022679"/>
    </source>
</evidence>
<dbReference type="SUPFAM" id="SSF55874">
    <property type="entry name" value="ATPase domain of HSP90 chaperone/DNA topoisomerase II/histidine kinase"/>
    <property type="match status" value="1"/>
</dbReference>
<sequence>MRRGSGGWLTNLSIGAKTVLGFGLVLAMFVITCVVVLFTLSRAEQARLLRQQSMTTIEQVLVTARLMREEEVALKNQVLFGNAEREATYREADRRFKEQIRTLSLTVSDHPAQQQDVERVAQLERDWTTMADGIVAAVPASAGQRVAFAQGLDAGAMATLSTKVDEIMGALDEVLEVEHAEFEQRRAAHDRLERLTYGVVFGMLALGLLVGFGAVRLANRLLSRPVRDLTERMSSLASGDLTVDVPNQARQDEVGAIARALDVFKRAAIATRDQGWVKASVAEITGALPQAETEQAFADTLMSQLSTRIGAGVAVFYRLTEPAADRAEQGQTLELLGSYGFRQRRHLDTRCAIGEGLVGQCARERKTIVLEPVPDDYIRIQSGLGEATPRSVIVLPLLLREELLGVLEFGSFQRFTATQEALLEDLLPVVALSLDNLRRALRTQDLLGRTQMQARELQASEEELRMQQEELAATNEELQSKTVELEEHSQRLRASEEELRVQAEELQASNEELRQKTDTLNEQKKVLEQLQQDTLHKAEELARASQYKSDFLANMSHELRTPLNSLLILSRTLADNDLGNLNEDEVESARVIHESGSNLLRLINDILDLSKIEAGKMEVTREDVVLAGFAQSLQRQFRPVALEKALAFEIALDEDLPQIVHTDGPKLEQIANNLLGNAFKFTRIGHVRVRLARADAALLERCGLAGPAVALAVEDTGIGIEDDQLERMFQVFEQADASTSRHYGGSGLGLAITRRLTDLLGGAIVVDSEPGHGSTFVIVIPEAVAGEPATAAPPRSISVRAVSTAPPASRARGTPPTPSPAPAARVATGWIPDDRHQIQPGDTAILAIEDDPAFARILVDLIRRKGHRALAAGDGESGLDLARRYRPTGVLLDVMLPGIDGWSVIEQMKSDPELRAIPVHFISAVDESARGEAVGAVGFLTKPADRNAVLSAFDRLLQHAEHRTRRVLLIDDDEDSRLAIIRLIASDGVEIVEAVSGEEGLDMLGAGGFDCIVLDLGLPGISGFDFLDIAAARGGLPPVVIYSARELSGEESVRLRQHTDSIVIKGARSNERLLDEVSLFMHSIRPTGAGVVRDIDAGLSGNTVLIVDDDMRNIFALSKTLRARGLNVVMAQDGLKALRQIEENPAIDIVLMDIMMPGMDGYETMRRIRALPRHAQLPIIAVTAKAMQGDRDKCLEAGASDYLAKPVDVDKLLSMMRVWLQA</sequence>
<gene>
    <name evidence="15" type="ORF">DI564_12255</name>
</gene>
<dbReference type="Proteomes" id="UP000249046">
    <property type="component" value="Unassembled WGS sequence"/>
</dbReference>
<dbReference type="FunFam" id="3.30.565.10:FF:000010">
    <property type="entry name" value="Sensor histidine kinase RcsC"/>
    <property type="match status" value="1"/>
</dbReference>
<keyword evidence="4 8" id="KW-0597">Phosphoprotein</keyword>
<dbReference type="InterPro" id="IPR001789">
    <property type="entry name" value="Sig_transdc_resp-reg_receiver"/>
</dbReference>
<dbReference type="PANTHER" id="PTHR45339:SF1">
    <property type="entry name" value="HYBRID SIGNAL TRANSDUCTION HISTIDINE KINASE J"/>
    <property type="match status" value="1"/>
</dbReference>
<name>A0A2W5K7H0_9GAMM</name>
<evidence type="ECO:0000256" key="3">
    <source>
        <dbReference type="ARBA" id="ARBA00012438"/>
    </source>
</evidence>
<evidence type="ECO:0000256" key="4">
    <source>
        <dbReference type="ARBA" id="ARBA00022553"/>
    </source>
</evidence>
<evidence type="ECO:0000256" key="8">
    <source>
        <dbReference type="PROSITE-ProRule" id="PRU00169"/>
    </source>
</evidence>
<evidence type="ECO:0000313" key="15">
    <source>
        <dbReference type="EMBL" id="PZQ12821.1"/>
    </source>
</evidence>
<evidence type="ECO:0000256" key="1">
    <source>
        <dbReference type="ARBA" id="ARBA00000085"/>
    </source>
</evidence>
<proteinExistence type="predicted"/>
<reference evidence="15 16" key="1">
    <citation type="submission" date="2017-08" db="EMBL/GenBank/DDBJ databases">
        <title>Infants hospitalized years apart are colonized by the same room-sourced microbial strains.</title>
        <authorList>
            <person name="Brooks B."/>
            <person name="Olm M.R."/>
            <person name="Firek B.A."/>
            <person name="Baker R."/>
            <person name="Thomas B.C."/>
            <person name="Morowitz M.J."/>
            <person name="Banfield J.F."/>
        </authorList>
    </citation>
    <scope>NUCLEOTIDE SEQUENCE [LARGE SCALE GENOMIC DNA]</scope>
    <source>
        <strain evidence="15">S2_005_003_R2_42</strain>
    </source>
</reference>
<evidence type="ECO:0000256" key="6">
    <source>
        <dbReference type="ARBA" id="ARBA00022777"/>
    </source>
</evidence>
<dbReference type="SUPFAM" id="SSF52172">
    <property type="entry name" value="CheY-like"/>
    <property type="match status" value="3"/>
</dbReference>
<keyword evidence="7" id="KW-0902">Two-component regulatory system</keyword>
<feature type="domain" description="Response regulatory" evidence="13">
    <location>
        <begin position="844"/>
        <end position="957"/>
    </location>
</feature>
<evidence type="ECO:0000256" key="9">
    <source>
        <dbReference type="SAM" id="Coils"/>
    </source>
</evidence>
<comment type="caution">
    <text evidence="15">The sequence shown here is derived from an EMBL/GenBank/DDBJ whole genome shotgun (WGS) entry which is preliminary data.</text>
</comment>
<dbReference type="SMART" id="SM00065">
    <property type="entry name" value="GAF"/>
    <property type="match status" value="1"/>
</dbReference>
<keyword evidence="6 15" id="KW-0418">Kinase</keyword>
<feature type="region of interest" description="Disordered" evidence="10">
    <location>
        <begin position="795"/>
        <end position="824"/>
    </location>
</feature>
<dbReference type="PROSITE" id="PS50110">
    <property type="entry name" value="RESPONSE_REGULATORY"/>
    <property type="match status" value="3"/>
</dbReference>
<evidence type="ECO:0000259" key="13">
    <source>
        <dbReference type="PROSITE" id="PS50110"/>
    </source>
</evidence>
<evidence type="ECO:0000256" key="11">
    <source>
        <dbReference type="SAM" id="Phobius"/>
    </source>
</evidence>
<feature type="domain" description="Response regulatory" evidence="13">
    <location>
        <begin position="1103"/>
        <end position="1220"/>
    </location>
</feature>
<dbReference type="EMBL" id="QFPO01000011">
    <property type="protein sequence ID" value="PZQ12821.1"/>
    <property type="molecule type" value="Genomic_DNA"/>
</dbReference>
<organism evidence="15 16">
    <name type="scientific">Rhodanobacter denitrificans</name>
    <dbReference type="NCBI Taxonomy" id="666685"/>
    <lineage>
        <taxon>Bacteria</taxon>
        <taxon>Pseudomonadati</taxon>
        <taxon>Pseudomonadota</taxon>
        <taxon>Gammaproteobacteria</taxon>
        <taxon>Lysobacterales</taxon>
        <taxon>Rhodanobacteraceae</taxon>
        <taxon>Rhodanobacter</taxon>
    </lineage>
</organism>
<dbReference type="InterPro" id="IPR036097">
    <property type="entry name" value="HisK_dim/P_sf"/>
</dbReference>
<dbReference type="CDD" id="cd17546">
    <property type="entry name" value="REC_hyHK_CKI1_RcsC-like"/>
    <property type="match status" value="1"/>
</dbReference>
<dbReference type="GO" id="GO:0016020">
    <property type="term" value="C:membrane"/>
    <property type="evidence" value="ECO:0007669"/>
    <property type="project" value="UniProtKB-SubCell"/>
</dbReference>
<dbReference type="Pfam" id="PF00072">
    <property type="entry name" value="Response_reg"/>
    <property type="match status" value="3"/>
</dbReference>
<dbReference type="Pfam" id="PF13185">
    <property type="entry name" value="GAF_2"/>
    <property type="match status" value="1"/>
</dbReference>
<keyword evidence="11" id="KW-0812">Transmembrane</keyword>
<dbReference type="CDD" id="cd06225">
    <property type="entry name" value="HAMP"/>
    <property type="match status" value="1"/>
</dbReference>
<dbReference type="Gene3D" id="3.30.450.40">
    <property type="match status" value="1"/>
</dbReference>
<dbReference type="PRINTS" id="PR00344">
    <property type="entry name" value="BCTRLSENSOR"/>
</dbReference>
<dbReference type="Pfam" id="PF00672">
    <property type="entry name" value="HAMP"/>
    <property type="match status" value="1"/>
</dbReference>
<dbReference type="AlphaFoldDB" id="A0A2W5K7H0"/>
<accession>A0A2W5K7H0</accession>
<dbReference type="PROSITE" id="PS50109">
    <property type="entry name" value="HIS_KIN"/>
    <property type="match status" value="1"/>
</dbReference>
<feature type="modified residue" description="4-aspartylphosphate" evidence="8">
    <location>
        <position position="1015"/>
    </location>
</feature>
<dbReference type="PROSITE" id="PS50885">
    <property type="entry name" value="HAMP"/>
    <property type="match status" value="1"/>
</dbReference>
<keyword evidence="9" id="KW-0175">Coiled coil</keyword>